<dbReference type="EC" id="2.3.1.-" evidence="1"/>
<dbReference type="SUPFAM" id="SSF55729">
    <property type="entry name" value="Acyl-CoA N-acyltransferases (Nat)"/>
    <property type="match status" value="1"/>
</dbReference>
<keyword evidence="2" id="KW-1185">Reference proteome</keyword>
<dbReference type="EMBL" id="JBHTMY010000003">
    <property type="protein sequence ID" value="MFD1315590.1"/>
    <property type="molecule type" value="Genomic_DNA"/>
</dbReference>
<dbReference type="Gene3D" id="3.40.630.30">
    <property type="match status" value="1"/>
</dbReference>
<comment type="caution">
    <text evidence="1">The sequence shown here is derived from an EMBL/GenBank/DDBJ whole genome shotgun (WGS) entry which is preliminary data.</text>
</comment>
<keyword evidence="1" id="KW-0808">Transferase</keyword>
<dbReference type="Proteomes" id="UP001597201">
    <property type="component" value="Unassembled WGS sequence"/>
</dbReference>
<dbReference type="InterPro" id="IPR016181">
    <property type="entry name" value="Acyl_CoA_acyltransferase"/>
</dbReference>
<keyword evidence="1" id="KW-0012">Acyltransferase</keyword>
<accession>A0ABW3Y2E9</accession>
<organism evidence="1 2">
    <name type="scientific">Namhaeicola litoreus</name>
    <dbReference type="NCBI Taxonomy" id="1052145"/>
    <lineage>
        <taxon>Bacteria</taxon>
        <taxon>Pseudomonadati</taxon>
        <taxon>Bacteroidota</taxon>
        <taxon>Flavobacteriia</taxon>
        <taxon>Flavobacteriales</taxon>
        <taxon>Flavobacteriaceae</taxon>
        <taxon>Namhaeicola</taxon>
    </lineage>
</organism>
<proteinExistence type="predicted"/>
<dbReference type="PANTHER" id="PTHR41368:SF1">
    <property type="entry name" value="PROTEIN YGHO"/>
    <property type="match status" value="1"/>
</dbReference>
<evidence type="ECO:0000313" key="1">
    <source>
        <dbReference type="EMBL" id="MFD1315590.1"/>
    </source>
</evidence>
<protein>
    <submittedName>
        <fullName evidence="1">GNAT family N-acetyltransferase</fullName>
        <ecNumber evidence="1">2.3.1.-</ecNumber>
    </submittedName>
</protein>
<name>A0ABW3Y2E9_9FLAO</name>
<sequence length="373" mass="43991">MITIEEIYGRKDLKRFVKFPFQLFKNSPYWVPPIISDELDSFDKDKNPVFEHASARFFLAFKNGKIVGRIAAIMNQLEIEEQKIKKMRFGWFDVIDDIEVSRALLKKVYSIGKENGLEFIEGPVGFSNLDKVGVLVAGFDQLSTSLTWYSKPYYKEHLEQLGYTPEKTFRESFLFFDDLDIDRYHRFSKIVQEKYQVRALNFKNSKEIFPFVDEMFEVFNKSYARLSSFVPITKSQINFFKTKYLSFINPEYIKFVIDKNDKIIAFAITMPSYAKAMQKAKGKLFPFGFWHLLKARKSNDVVDFYLIGVLPEYQNKGINAIIMSEFYKTYKKNNIKIANQTPELEDNTQIHSMWKNFDIKVTKRRCTYKLPIS</sequence>
<dbReference type="CDD" id="cd04301">
    <property type="entry name" value="NAT_SF"/>
    <property type="match status" value="1"/>
</dbReference>
<dbReference type="RefSeq" id="WP_377177908.1">
    <property type="nucleotide sequence ID" value="NZ_JBHTMY010000003.1"/>
</dbReference>
<gene>
    <name evidence="1" type="ORF">ACFQ39_08190</name>
</gene>
<evidence type="ECO:0000313" key="2">
    <source>
        <dbReference type="Proteomes" id="UP001597201"/>
    </source>
</evidence>
<reference evidence="2" key="1">
    <citation type="journal article" date="2019" name="Int. J. Syst. Evol. Microbiol.">
        <title>The Global Catalogue of Microorganisms (GCM) 10K type strain sequencing project: providing services to taxonomists for standard genome sequencing and annotation.</title>
        <authorList>
            <consortium name="The Broad Institute Genomics Platform"/>
            <consortium name="The Broad Institute Genome Sequencing Center for Infectious Disease"/>
            <person name="Wu L."/>
            <person name="Ma J."/>
        </authorList>
    </citation>
    <scope>NUCLEOTIDE SEQUENCE [LARGE SCALE GENOMIC DNA]</scope>
    <source>
        <strain evidence="2">CCUG 61485</strain>
    </source>
</reference>
<dbReference type="PANTHER" id="PTHR41368">
    <property type="entry name" value="PROTEIN YGHO"/>
    <property type="match status" value="1"/>
</dbReference>
<dbReference type="GO" id="GO:0016746">
    <property type="term" value="F:acyltransferase activity"/>
    <property type="evidence" value="ECO:0007669"/>
    <property type="project" value="UniProtKB-KW"/>
</dbReference>
<dbReference type="InterPro" id="IPR039968">
    <property type="entry name" value="BcerS-like"/>
</dbReference>